<evidence type="ECO:0000256" key="6">
    <source>
        <dbReference type="ARBA" id="ARBA00022840"/>
    </source>
</evidence>
<feature type="compositionally biased region" description="Low complexity" evidence="8">
    <location>
        <begin position="7"/>
        <end position="16"/>
    </location>
</feature>
<evidence type="ECO:0000256" key="7">
    <source>
        <dbReference type="ARBA" id="ARBA00023136"/>
    </source>
</evidence>
<organism evidence="10 11">
    <name type="scientific">Mycoplasma crocodyli (strain ATCC 51981 / MP145)</name>
    <dbReference type="NCBI Taxonomy" id="512564"/>
    <lineage>
        <taxon>Bacteria</taxon>
        <taxon>Bacillati</taxon>
        <taxon>Mycoplasmatota</taxon>
        <taxon>Mollicutes</taxon>
        <taxon>Mycoplasmataceae</taxon>
        <taxon>Mycoplasma</taxon>
    </lineage>
</organism>
<dbReference type="SMART" id="SM00382">
    <property type="entry name" value="AAA"/>
    <property type="match status" value="1"/>
</dbReference>
<dbReference type="GO" id="GO:0015833">
    <property type="term" value="P:peptide transport"/>
    <property type="evidence" value="ECO:0007669"/>
    <property type="project" value="InterPro"/>
</dbReference>
<dbReference type="PANTHER" id="PTHR43297:SF2">
    <property type="entry name" value="DIPEPTIDE TRANSPORT ATP-BINDING PROTEIN DPPD"/>
    <property type="match status" value="1"/>
</dbReference>
<accession>D5E5E1</accession>
<dbReference type="InterPro" id="IPR050388">
    <property type="entry name" value="ABC_Ni/Peptide_Import"/>
</dbReference>
<dbReference type="InterPro" id="IPR003593">
    <property type="entry name" value="AAA+_ATPase"/>
</dbReference>
<keyword evidence="3" id="KW-0813">Transport</keyword>
<dbReference type="InterPro" id="IPR013563">
    <property type="entry name" value="Oligopep_ABC_C"/>
</dbReference>
<dbReference type="KEGG" id="mcd:MCRO_0345"/>
<dbReference type="STRING" id="512564.MCRO_0345"/>
<protein>
    <submittedName>
        <fullName evidence="10">Oligopeptide ABC transporter, ATP-binding protein OppD</fullName>
    </submittedName>
</protein>
<reference evidence="11" key="1">
    <citation type="submission" date="2010-03" db="EMBL/GenBank/DDBJ databases">
        <title>The complete genome of Mycoplasma crocodyli MP145.</title>
        <authorList>
            <person name="Glass J.I."/>
            <person name="Durkin A.S."/>
            <person name="Hostetler J."/>
            <person name="Jackson J."/>
            <person name="Johnson J."/>
            <person name="May M.A."/>
            <person name="Paralanov V."/>
            <person name="Radune D."/>
            <person name="Szczypinski B."/>
            <person name="Brown D.R."/>
        </authorList>
    </citation>
    <scope>NUCLEOTIDE SEQUENCE [LARGE SCALE GENOMIC DNA]</scope>
    <source>
        <strain evidence="11">ATCC 51981 / MP145</strain>
    </source>
</reference>
<evidence type="ECO:0000256" key="4">
    <source>
        <dbReference type="ARBA" id="ARBA00022475"/>
    </source>
</evidence>
<feature type="compositionally biased region" description="Low complexity" evidence="8">
    <location>
        <begin position="113"/>
        <end position="128"/>
    </location>
</feature>
<feature type="compositionally biased region" description="Polar residues" evidence="8">
    <location>
        <begin position="55"/>
        <end position="69"/>
    </location>
</feature>
<feature type="compositionally biased region" description="Basic and acidic residues" evidence="8">
    <location>
        <begin position="92"/>
        <end position="103"/>
    </location>
</feature>
<keyword evidence="6 10" id="KW-0067">ATP-binding</keyword>
<evidence type="ECO:0000313" key="10">
    <source>
        <dbReference type="EMBL" id="ADE19687.1"/>
    </source>
</evidence>
<dbReference type="PANTHER" id="PTHR43297">
    <property type="entry name" value="OLIGOPEPTIDE TRANSPORT ATP-BINDING PROTEIN APPD"/>
    <property type="match status" value="1"/>
</dbReference>
<dbReference type="PROSITE" id="PS00211">
    <property type="entry name" value="ABC_TRANSPORTER_1"/>
    <property type="match status" value="1"/>
</dbReference>
<dbReference type="PROSITE" id="PS50893">
    <property type="entry name" value="ABC_TRANSPORTER_2"/>
    <property type="match status" value="1"/>
</dbReference>
<dbReference type="AlphaFoldDB" id="D5E5E1"/>
<reference evidence="10 11" key="3">
    <citation type="journal article" date="2011" name="J. Bacteriol.">
        <title>Genome sequences of Mycoplasma alligatoris A21JP2T and Mycoplasma crocodyli MP145T.</title>
        <authorList>
            <person name="Brown D.R."/>
            <person name="Farmerie W.G."/>
            <person name="May M."/>
            <person name="Benders G.A."/>
            <person name="Durkin A.S."/>
            <person name="Hlavinka K."/>
            <person name="Hostetler J."/>
            <person name="Jackson J."/>
            <person name="Johnson J."/>
            <person name="Miller R.H."/>
            <person name="Paralanov V."/>
            <person name="Radune D."/>
            <person name="Szczypinski B."/>
            <person name="Glass J.I."/>
        </authorList>
    </citation>
    <scope>NUCLEOTIDE SEQUENCE [LARGE SCALE GENOMIC DNA]</scope>
    <source>
        <strain evidence="11">ATCC 51981 / MP145</strain>
    </source>
</reference>
<evidence type="ECO:0000256" key="3">
    <source>
        <dbReference type="ARBA" id="ARBA00022448"/>
    </source>
</evidence>
<evidence type="ECO:0000313" key="11">
    <source>
        <dbReference type="Proteomes" id="UP000001845"/>
    </source>
</evidence>
<reference key="2">
    <citation type="submission" date="2010-03" db="EMBL/GenBank/DDBJ databases">
        <authorList>
            <person name="Ma Z."/>
            <person name="Wang X."/>
            <person name="Liu H."/>
        </authorList>
    </citation>
    <scope>NUCLEOTIDE SEQUENCE</scope>
    <source>
        <strain>MP145</strain>
    </source>
</reference>
<dbReference type="GO" id="GO:0016887">
    <property type="term" value="F:ATP hydrolysis activity"/>
    <property type="evidence" value="ECO:0007669"/>
    <property type="project" value="InterPro"/>
</dbReference>
<dbReference type="GO" id="GO:0005886">
    <property type="term" value="C:plasma membrane"/>
    <property type="evidence" value="ECO:0007669"/>
    <property type="project" value="UniProtKB-SubCell"/>
</dbReference>
<evidence type="ECO:0000256" key="2">
    <source>
        <dbReference type="ARBA" id="ARBA00005417"/>
    </source>
</evidence>
<dbReference type="InterPro" id="IPR003439">
    <property type="entry name" value="ABC_transporter-like_ATP-bd"/>
</dbReference>
<feature type="region of interest" description="Disordered" evidence="8">
    <location>
        <begin position="902"/>
        <end position="923"/>
    </location>
</feature>
<proteinExistence type="inferred from homology"/>
<feature type="compositionally biased region" description="Basic residues" evidence="8">
    <location>
        <begin position="910"/>
        <end position="923"/>
    </location>
</feature>
<dbReference type="Proteomes" id="UP000001845">
    <property type="component" value="Chromosome"/>
</dbReference>
<dbReference type="GO" id="GO:0005524">
    <property type="term" value="F:ATP binding"/>
    <property type="evidence" value="ECO:0007669"/>
    <property type="project" value="UniProtKB-KW"/>
</dbReference>
<evidence type="ECO:0000259" key="9">
    <source>
        <dbReference type="PROSITE" id="PS50893"/>
    </source>
</evidence>
<dbReference type="Pfam" id="PF08352">
    <property type="entry name" value="oligo_HPY"/>
    <property type="match status" value="1"/>
</dbReference>
<dbReference type="Pfam" id="PF00005">
    <property type="entry name" value="ABC_tran"/>
    <property type="match status" value="1"/>
</dbReference>
<keyword evidence="7" id="KW-0472">Membrane</keyword>
<comment type="subcellular location">
    <subcellularLocation>
        <location evidence="1">Cell membrane</location>
        <topology evidence="1">Peripheral membrane protein</topology>
    </subcellularLocation>
</comment>
<comment type="similarity">
    <text evidence="2">Belongs to the ABC transporter superfamily.</text>
</comment>
<evidence type="ECO:0000256" key="8">
    <source>
        <dbReference type="SAM" id="MobiDB-lite"/>
    </source>
</evidence>
<dbReference type="InterPro" id="IPR017871">
    <property type="entry name" value="ABC_transporter-like_CS"/>
</dbReference>
<feature type="compositionally biased region" description="Polar residues" evidence="8">
    <location>
        <begin position="36"/>
        <end position="46"/>
    </location>
</feature>
<feature type="region of interest" description="Disordered" evidence="8">
    <location>
        <begin position="1"/>
        <end position="80"/>
    </location>
</feature>
<keyword evidence="4" id="KW-1003">Cell membrane</keyword>
<feature type="domain" description="ABC transporter" evidence="9">
    <location>
        <begin position="473"/>
        <end position="729"/>
    </location>
</feature>
<dbReference type="HOGENOM" id="CLU_316120_0_0_14"/>
<dbReference type="SUPFAM" id="SSF52540">
    <property type="entry name" value="P-loop containing nucleoside triphosphate hydrolases"/>
    <property type="match status" value="1"/>
</dbReference>
<dbReference type="EMBL" id="CP001991">
    <property type="protein sequence ID" value="ADE19687.1"/>
    <property type="molecule type" value="Genomic_DNA"/>
</dbReference>
<gene>
    <name evidence="10" type="primary">oppD_1</name>
    <name evidence="10" type="ordered locus">MCRO_0345</name>
</gene>
<keyword evidence="5" id="KW-0547">Nucleotide-binding</keyword>
<dbReference type="Gene3D" id="3.40.50.300">
    <property type="entry name" value="P-loop containing nucleotide triphosphate hydrolases"/>
    <property type="match status" value="1"/>
</dbReference>
<dbReference type="eggNOG" id="COG0444">
    <property type="taxonomic scope" value="Bacteria"/>
</dbReference>
<dbReference type="CDD" id="cd03257">
    <property type="entry name" value="ABC_NikE_OppD_transporters"/>
    <property type="match status" value="1"/>
</dbReference>
<evidence type="ECO:0000256" key="5">
    <source>
        <dbReference type="ARBA" id="ARBA00022741"/>
    </source>
</evidence>
<feature type="region of interest" description="Disordered" evidence="8">
    <location>
        <begin position="92"/>
        <end position="153"/>
    </location>
</feature>
<keyword evidence="11" id="KW-1185">Reference proteome</keyword>
<name>D5E5E1_MYCCM</name>
<dbReference type="InterPro" id="IPR027417">
    <property type="entry name" value="P-loop_NTPase"/>
</dbReference>
<sequence>MPRVKSTNTATPQAKRTTTRAKKPTLVNDEKLNLMSIRTNPRNVVQSKRDKRNLSKLTNEARNKNQVSNRFDRNDSPYIESAPRAQVNRLARKEFDQEKDYKPVKPARKPRTTKTSSTPRKPRTTRTTTPKEVKPRKPRTTKTTTPKEIKPRKPRTLKAISETPKRKKVVTTILKDPQAYFTDSPLPIVEQLNEELTREKLPNPRAYFTSSPLPIDFSEKRYVPNFEFVEEKPIINQPEQIIQEPKEITREKLPNPRAYFTSSPLPIDFSVIRVKPTIDKPEYVFTETPKEIVEEQIIETHGLKSKDIHNEYIKDPDPKIITTITETIKTTKTITTITDIINNVELELKEDQIKTEIDFKKKLSENELGFAEEIIEVSVEESGFERLFPKPIKYLHRPEPKDLMVMRGIKKTGFLTSFGDGILAFFKGIYKLGKKFTRLIGINKNATENFDFDYYVENAPVEYVFAKNRKVVAEIKDIYLTFANPANPAEKNLVLRGPSFKVYEGCIHAVIGESGSGKSVITSLLYGLTGSNAIIESGSVKLYGLEVQNFSLKQWERSKLRGRIVSAVFQNPMSILDPTMKVGEQIIEGMLINKIVKGRKAARLEAIKYLQMTKIGNPEKVMKLYPHELSGGMIQRIALAAIISLKPKLLIMDEPTTALDPTVQALVLDIIRELQAEFKIATIFITHDLGVVASIADYINIMYAGQIVESGTKEEILMNPQHPYTWGLIVSMPDFNKNSRLQVIRGAVPSNLNNIVGDAFAVRNDYALARDFEVQPDYYQISSTHFVKSALLDELAPTYQPPHIIKTLWEKYNAYLHKLYGKNILVTRNEYEHYKALAKEHNEIVIELKAEYEPLSIENSKDNEDDFKVYNTNEEVIKDKIKPEDNIEKQIELIKEVSTNSTYSKDKKNLNKKNKKSKGVIHG</sequence>
<evidence type="ECO:0000256" key="1">
    <source>
        <dbReference type="ARBA" id="ARBA00004202"/>
    </source>
</evidence>
<dbReference type="NCBIfam" id="TIGR01727">
    <property type="entry name" value="oligo_HPY"/>
    <property type="match status" value="1"/>
</dbReference>